<dbReference type="Gene3D" id="3.40.50.970">
    <property type="match status" value="1"/>
</dbReference>
<dbReference type="EMBL" id="BSWK01000013">
    <property type="protein sequence ID" value="GMB86673.1"/>
    <property type="molecule type" value="Genomic_DNA"/>
</dbReference>
<evidence type="ECO:0000256" key="3">
    <source>
        <dbReference type="ARBA" id="ARBA00022679"/>
    </source>
</evidence>
<organism evidence="6 7">
    <name type="scientific">Lactobacillus delbrueckii subsp. bulgaricus</name>
    <dbReference type="NCBI Taxonomy" id="1585"/>
    <lineage>
        <taxon>Bacteria</taxon>
        <taxon>Bacillati</taxon>
        <taxon>Bacillota</taxon>
        <taxon>Bacilli</taxon>
        <taxon>Lactobacillales</taxon>
        <taxon>Lactobacillaceae</taxon>
        <taxon>Lactobacillus</taxon>
    </lineage>
</organism>
<name>A0AAV5PFC8_LACDE</name>
<evidence type="ECO:0000256" key="2">
    <source>
        <dbReference type="ARBA" id="ARBA00011738"/>
    </source>
</evidence>
<accession>A0AAV5PFC8</accession>
<sequence length="100" mass="10574">MLTGRAYAWLDPEAYGKVTPYTNPDESPYDYYAVGHTSTSISLAAGMAKARELLGGSERIMAVIGNGSLTGGMAYEGLNNAALEKGNLVIVINDNQWSAA</sequence>
<proteinExistence type="predicted"/>
<keyword evidence="5" id="KW-0786">Thiamine pyrophosphate</keyword>
<dbReference type="PANTHER" id="PTHR43322">
    <property type="entry name" value="1-D-DEOXYXYLULOSE 5-PHOSPHATE SYNTHASE-RELATED"/>
    <property type="match status" value="1"/>
</dbReference>
<keyword evidence="4" id="KW-0460">Magnesium</keyword>
<dbReference type="GO" id="GO:0016114">
    <property type="term" value="P:terpenoid biosynthetic process"/>
    <property type="evidence" value="ECO:0007669"/>
    <property type="project" value="InterPro"/>
</dbReference>
<dbReference type="AlphaFoldDB" id="A0AAV5PFC8"/>
<comment type="caution">
    <text evidence="6">The sequence shown here is derived from an EMBL/GenBank/DDBJ whole genome shotgun (WGS) entry which is preliminary data.</text>
</comment>
<evidence type="ECO:0000313" key="6">
    <source>
        <dbReference type="EMBL" id="GMB86673.1"/>
    </source>
</evidence>
<dbReference type="SUPFAM" id="SSF52518">
    <property type="entry name" value="Thiamin diphosphate-binding fold (THDP-binding)"/>
    <property type="match status" value="1"/>
</dbReference>
<comment type="subunit">
    <text evidence="2">Homodimer.</text>
</comment>
<evidence type="ECO:0008006" key="8">
    <source>
        <dbReference type="Google" id="ProtNLM"/>
    </source>
</evidence>
<evidence type="ECO:0000313" key="7">
    <source>
        <dbReference type="Proteomes" id="UP001165243"/>
    </source>
</evidence>
<dbReference type="GO" id="GO:0008661">
    <property type="term" value="F:1-deoxy-D-xylulose-5-phosphate synthase activity"/>
    <property type="evidence" value="ECO:0007669"/>
    <property type="project" value="InterPro"/>
</dbReference>
<evidence type="ECO:0000256" key="4">
    <source>
        <dbReference type="ARBA" id="ARBA00022842"/>
    </source>
</evidence>
<dbReference type="GO" id="GO:0019288">
    <property type="term" value="P:isopentenyl diphosphate biosynthetic process, methylerythritol 4-phosphate pathway"/>
    <property type="evidence" value="ECO:0007669"/>
    <property type="project" value="TreeGrafter"/>
</dbReference>
<dbReference type="Proteomes" id="UP001165243">
    <property type="component" value="Unassembled WGS sequence"/>
</dbReference>
<evidence type="ECO:0000256" key="5">
    <source>
        <dbReference type="ARBA" id="ARBA00023052"/>
    </source>
</evidence>
<gene>
    <name evidence="6" type="ORF">ME0900_10460</name>
</gene>
<protein>
    <recommendedName>
        <fullName evidence="8">1-deoxy-D-xylulose-5-phosphate synthase</fullName>
    </recommendedName>
</protein>
<dbReference type="PANTHER" id="PTHR43322:SF1">
    <property type="entry name" value="1-DEOXY-D-XYLULOSE-5-PHOSPHATE SYNTHASE"/>
    <property type="match status" value="1"/>
</dbReference>
<keyword evidence="3" id="KW-0808">Transferase</keyword>
<evidence type="ECO:0000256" key="1">
    <source>
        <dbReference type="ARBA" id="ARBA00001946"/>
    </source>
</evidence>
<reference evidence="6" key="1">
    <citation type="submission" date="2023-04" db="EMBL/GenBank/DDBJ databases">
        <title>Draft genome sequences of Lactobacillus delbrueckii subsp. bulgaricus ME-900 and ME-901 with improved acid tolerance.</title>
        <authorList>
            <person name="Ishida T."/>
            <person name="Yamamoto E."/>
            <person name="Koizumi A."/>
            <person name="Fujiwara S."/>
            <person name="Makino S."/>
            <person name="Kano H."/>
            <person name="Kimura K."/>
        </authorList>
    </citation>
    <scope>NUCLEOTIDE SEQUENCE</scope>
    <source>
        <strain evidence="6">ME-900</strain>
    </source>
</reference>
<comment type="cofactor">
    <cofactor evidence="1">
        <name>Mg(2+)</name>
        <dbReference type="ChEBI" id="CHEBI:18420"/>
    </cofactor>
</comment>
<dbReference type="InterPro" id="IPR005477">
    <property type="entry name" value="Dxylulose-5-P_synthase"/>
</dbReference>
<dbReference type="InterPro" id="IPR029061">
    <property type="entry name" value="THDP-binding"/>
</dbReference>
<dbReference type="Pfam" id="PF13292">
    <property type="entry name" value="DXP_synthase_N"/>
    <property type="match status" value="1"/>
</dbReference>
<dbReference type="GO" id="GO:0005829">
    <property type="term" value="C:cytosol"/>
    <property type="evidence" value="ECO:0007669"/>
    <property type="project" value="TreeGrafter"/>
</dbReference>